<name>A0A2R5EMJ4_9BACL</name>
<accession>A0A2R5EMJ4</accession>
<organism evidence="2 3">
    <name type="scientific">Paenibacillus agaridevorans</name>
    <dbReference type="NCBI Taxonomy" id="171404"/>
    <lineage>
        <taxon>Bacteria</taxon>
        <taxon>Bacillati</taxon>
        <taxon>Bacillota</taxon>
        <taxon>Bacilli</taxon>
        <taxon>Bacillales</taxon>
        <taxon>Paenibacillaceae</taxon>
        <taxon>Paenibacillus</taxon>
    </lineage>
</organism>
<proteinExistence type="predicted"/>
<keyword evidence="3" id="KW-1185">Reference proteome</keyword>
<keyword evidence="2" id="KW-0132">Cell division</keyword>
<evidence type="ECO:0000259" key="1">
    <source>
        <dbReference type="Pfam" id="PF20274"/>
    </source>
</evidence>
<dbReference type="InterPro" id="IPR046909">
    <property type="entry name" value="cREC_REC"/>
</dbReference>
<dbReference type="RefSeq" id="WP_108992872.1">
    <property type="nucleotide sequence ID" value="NZ_BDQX01000116.1"/>
</dbReference>
<dbReference type="AlphaFoldDB" id="A0A2R5EMJ4"/>
<evidence type="ECO:0000313" key="2">
    <source>
        <dbReference type="EMBL" id="GBG07880.1"/>
    </source>
</evidence>
<feature type="domain" description="Cyclic-phosphate processing Receiver" evidence="1">
    <location>
        <begin position="2"/>
        <end position="85"/>
    </location>
</feature>
<gene>
    <name evidence="2" type="ORF">PAT3040_02444</name>
</gene>
<reference evidence="2 3" key="1">
    <citation type="submission" date="2017-08" db="EMBL/GenBank/DDBJ databases">
        <title>Substantial Increase in Enzyme Production by Combined Drug-Resistance Mutations in Paenibacillus agaridevorans.</title>
        <authorList>
            <person name="Tanaka Y."/>
            <person name="Funane K."/>
            <person name="Hosaka T."/>
            <person name="Shiwa Y."/>
            <person name="Fujita N."/>
            <person name="Miyazaki T."/>
            <person name="Yoshikawa H."/>
            <person name="Murakami K."/>
            <person name="Kasahara K."/>
            <person name="Inaoka T."/>
            <person name="Hiraga Y."/>
            <person name="Ochi K."/>
        </authorList>
    </citation>
    <scope>NUCLEOTIDE SEQUENCE [LARGE SCALE GENOMIC DNA]</scope>
    <source>
        <strain evidence="2 3">T-3040</strain>
    </source>
</reference>
<dbReference type="Pfam" id="PF20274">
    <property type="entry name" value="cREC_REC"/>
    <property type="match status" value="1"/>
</dbReference>
<dbReference type="GO" id="GO:0051301">
    <property type="term" value="P:cell division"/>
    <property type="evidence" value="ECO:0007669"/>
    <property type="project" value="UniProtKB-KW"/>
</dbReference>
<evidence type="ECO:0000313" key="3">
    <source>
        <dbReference type="Proteomes" id="UP000245202"/>
    </source>
</evidence>
<dbReference type="EMBL" id="BDQX01000116">
    <property type="protein sequence ID" value="GBG07880.1"/>
    <property type="molecule type" value="Genomic_DNA"/>
</dbReference>
<comment type="caution">
    <text evidence="2">The sequence shown here is derived from an EMBL/GenBank/DDBJ whole genome shotgun (WGS) entry which is preliminary data.</text>
</comment>
<sequence length="113" mass="12902">MIHVYLDDYRRCPDGFVLARNAEECKQLIQYEEIDVLSLDFDLGWGQPTGDEVVRHIVSTGRFPSRIYLHTSSVSGRNSMYHTLSASLPDRTQLFGGPMPHDLLDEIARNHRG</sequence>
<protein>
    <submittedName>
        <fullName evidence="2">Cell division protein FtsJ</fullName>
    </submittedName>
</protein>
<keyword evidence="2" id="KW-0131">Cell cycle</keyword>
<dbReference type="Proteomes" id="UP000245202">
    <property type="component" value="Unassembled WGS sequence"/>
</dbReference>